<name>A0ABQ5EAQ4_9ASTR</name>
<reference evidence="1" key="2">
    <citation type="submission" date="2022-01" db="EMBL/GenBank/DDBJ databases">
        <authorList>
            <person name="Yamashiro T."/>
            <person name="Shiraishi A."/>
            <person name="Satake H."/>
            <person name="Nakayama K."/>
        </authorList>
    </citation>
    <scope>NUCLEOTIDE SEQUENCE</scope>
</reference>
<gene>
    <name evidence="1" type="ORF">Tco_0974132</name>
</gene>
<proteinExistence type="predicted"/>
<evidence type="ECO:0000313" key="1">
    <source>
        <dbReference type="EMBL" id="GJT47975.1"/>
    </source>
</evidence>
<sequence length="171" mass="19527">MIAHGSSRWKPTGKIFKTVGLRWVPTGKIFAFSTNKVDSEPINGSNDDITNQYECKQTLDVSAVRTRNSRPQQIETSVQSSVPKLFLKQTRQTYITTRVMRTRQSMANLRHSVLEDLRFELPACQGDSLNLPDHRIHKDGDGDGLIPVLIVGFITHTHAQKYKRHSIRHYD</sequence>
<dbReference type="Proteomes" id="UP001151760">
    <property type="component" value="Unassembled WGS sequence"/>
</dbReference>
<accession>A0ABQ5EAQ4</accession>
<comment type="caution">
    <text evidence="1">The sequence shown here is derived from an EMBL/GenBank/DDBJ whole genome shotgun (WGS) entry which is preliminary data.</text>
</comment>
<evidence type="ECO:0000313" key="2">
    <source>
        <dbReference type="Proteomes" id="UP001151760"/>
    </source>
</evidence>
<reference evidence="1" key="1">
    <citation type="journal article" date="2022" name="Int. J. Mol. Sci.">
        <title>Draft Genome of Tanacetum Coccineum: Genomic Comparison of Closely Related Tanacetum-Family Plants.</title>
        <authorList>
            <person name="Yamashiro T."/>
            <person name="Shiraishi A."/>
            <person name="Nakayama K."/>
            <person name="Satake H."/>
        </authorList>
    </citation>
    <scope>NUCLEOTIDE SEQUENCE</scope>
</reference>
<dbReference type="EMBL" id="BQNB010016114">
    <property type="protein sequence ID" value="GJT47975.1"/>
    <property type="molecule type" value="Genomic_DNA"/>
</dbReference>
<keyword evidence="2" id="KW-1185">Reference proteome</keyword>
<protein>
    <submittedName>
        <fullName evidence="1">Uncharacterized protein</fullName>
    </submittedName>
</protein>
<organism evidence="1 2">
    <name type="scientific">Tanacetum coccineum</name>
    <dbReference type="NCBI Taxonomy" id="301880"/>
    <lineage>
        <taxon>Eukaryota</taxon>
        <taxon>Viridiplantae</taxon>
        <taxon>Streptophyta</taxon>
        <taxon>Embryophyta</taxon>
        <taxon>Tracheophyta</taxon>
        <taxon>Spermatophyta</taxon>
        <taxon>Magnoliopsida</taxon>
        <taxon>eudicotyledons</taxon>
        <taxon>Gunneridae</taxon>
        <taxon>Pentapetalae</taxon>
        <taxon>asterids</taxon>
        <taxon>campanulids</taxon>
        <taxon>Asterales</taxon>
        <taxon>Asteraceae</taxon>
        <taxon>Asteroideae</taxon>
        <taxon>Anthemideae</taxon>
        <taxon>Anthemidinae</taxon>
        <taxon>Tanacetum</taxon>
    </lineage>
</organism>